<dbReference type="InterPro" id="IPR025984">
    <property type="entry name" value="DCTPP"/>
</dbReference>
<sequence>MDIKQLQYDLEAFAEARDWNKYHTPKNLAIALSVEASELLEIFQWLTDDESRGITNSEQDMRLITEELADIQIYLLRLSDKLKVDLEAAVKAKVVKNSKKYPVELAKGNATKYNRRGK</sequence>
<evidence type="ECO:0000313" key="2">
    <source>
        <dbReference type="Proteomes" id="UP000683559"/>
    </source>
</evidence>
<dbReference type="PANTHER" id="PTHR46523:SF1">
    <property type="entry name" value="DCTP PYROPHOSPHATASE 1"/>
    <property type="match status" value="1"/>
</dbReference>
<evidence type="ECO:0000313" key="1">
    <source>
        <dbReference type="EMBL" id="QXE92803.1"/>
    </source>
</evidence>
<dbReference type="PANTHER" id="PTHR46523">
    <property type="entry name" value="DCTP PYROPHOSPHATASE 1"/>
    <property type="match status" value="1"/>
</dbReference>
<keyword evidence="2" id="KW-1185">Reference proteome</keyword>
<dbReference type="Pfam" id="PF12643">
    <property type="entry name" value="MazG-like"/>
    <property type="match status" value="1"/>
</dbReference>
<proteinExistence type="predicted"/>
<dbReference type="RefSeq" id="WP_217289348.1">
    <property type="nucleotide sequence ID" value="NZ_CP077683.1"/>
</dbReference>
<reference evidence="1 2" key="1">
    <citation type="submission" date="2021-06" db="EMBL/GenBank/DDBJ databases">
        <title>Gemonas diversity in paddy soil.</title>
        <authorList>
            <person name="Liu G."/>
        </authorList>
    </citation>
    <scope>NUCLEOTIDE SEQUENCE [LARGE SCALE GENOMIC DNA]</scope>
    <source>
        <strain evidence="1 2">RG2</strain>
    </source>
</reference>
<dbReference type="CDD" id="cd11537">
    <property type="entry name" value="NTP-PPase_RS21-C6_like"/>
    <property type="match status" value="1"/>
</dbReference>
<accession>A0ABX8LM99</accession>
<organism evidence="1 2">
    <name type="scientific">Geomonas subterranea</name>
    <dbReference type="NCBI Taxonomy" id="2847989"/>
    <lineage>
        <taxon>Bacteria</taxon>
        <taxon>Pseudomonadati</taxon>
        <taxon>Thermodesulfobacteriota</taxon>
        <taxon>Desulfuromonadia</taxon>
        <taxon>Geobacterales</taxon>
        <taxon>Geobacteraceae</taxon>
        <taxon>Geomonas</taxon>
    </lineage>
</organism>
<gene>
    <name evidence="1" type="ORF">KP001_09905</name>
</gene>
<dbReference type="PIRSF" id="PIRSF029826">
    <property type="entry name" value="UCP029826_pph"/>
    <property type="match status" value="1"/>
</dbReference>
<dbReference type="EMBL" id="CP077683">
    <property type="protein sequence ID" value="QXE92803.1"/>
    <property type="molecule type" value="Genomic_DNA"/>
</dbReference>
<protein>
    <submittedName>
        <fullName evidence="1">Nucleotide pyrophosphohydrolase</fullName>
    </submittedName>
</protein>
<dbReference type="InterPro" id="IPR052555">
    <property type="entry name" value="dCTP_Pyrophosphatase"/>
</dbReference>
<name>A0ABX8LM99_9BACT</name>
<dbReference type="Proteomes" id="UP000683559">
    <property type="component" value="Chromosome"/>
</dbReference>